<comment type="caution">
    <text evidence="3">The sequence shown here is derived from an EMBL/GenBank/DDBJ whole genome shotgun (WGS) entry which is preliminary data.</text>
</comment>
<protein>
    <submittedName>
        <fullName evidence="3">Endonuclease/exonuclease/phosphatase family protein</fullName>
    </submittedName>
</protein>
<name>A0ABS6VZ70_9FLAO</name>
<dbReference type="PANTHER" id="PTHR12121:SF36">
    <property type="entry name" value="ENDONUCLEASE_EXONUCLEASE_PHOSPHATASE DOMAIN-CONTAINING PROTEIN"/>
    <property type="match status" value="1"/>
</dbReference>
<evidence type="ECO:0000313" key="3">
    <source>
        <dbReference type="EMBL" id="MBW2960877.1"/>
    </source>
</evidence>
<keyword evidence="4" id="KW-1185">Reference proteome</keyword>
<dbReference type="PANTHER" id="PTHR12121">
    <property type="entry name" value="CARBON CATABOLITE REPRESSOR PROTEIN 4"/>
    <property type="match status" value="1"/>
</dbReference>
<keyword evidence="1" id="KW-0732">Signal</keyword>
<dbReference type="Proteomes" id="UP000719267">
    <property type="component" value="Unassembled WGS sequence"/>
</dbReference>
<keyword evidence="3" id="KW-0255">Endonuclease</keyword>
<keyword evidence="3" id="KW-0378">Hydrolase</keyword>
<keyword evidence="3" id="KW-0540">Nuclease</keyword>
<organism evidence="3 4">
    <name type="scientific">Mesonia aestuariivivens</name>
    <dbReference type="NCBI Taxonomy" id="2796128"/>
    <lineage>
        <taxon>Bacteria</taxon>
        <taxon>Pseudomonadati</taxon>
        <taxon>Bacteroidota</taxon>
        <taxon>Flavobacteriia</taxon>
        <taxon>Flavobacteriales</taxon>
        <taxon>Flavobacteriaceae</taxon>
        <taxon>Mesonia</taxon>
    </lineage>
</organism>
<feature type="domain" description="Endonuclease/exonuclease/phosphatase" evidence="2">
    <location>
        <begin position="26"/>
        <end position="267"/>
    </location>
</feature>
<dbReference type="InterPro" id="IPR050410">
    <property type="entry name" value="CCR4/nocturin_mRNA_transcr"/>
</dbReference>
<dbReference type="InterPro" id="IPR005135">
    <property type="entry name" value="Endo/exonuclease/phosphatase"/>
</dbReference>
<accession>A0ABS6VZ70</accession>
<sequence>MNKRILLLVLSIIFAANLWAQEFTAMSYNIRYANENDGENSWSNRKSFLANQLKFYHPDIFGVQEALAEQVYYLEKQLPTYNRIGIGRDGEEKGEFSAVFYDTTKFEMLSNNTFWLSETPDKISKGWDASLNRICTYVLLEDKESGAKIYFFNTHFDHQGDKARINSARLIVEKIKEINTENYPVFLTGDFNLESTSAPIQYVKSFLNDAAESSAEIKLGPSGTYNDFNFSKPVTHRIDYVFYSDLIKVNTYAVLSDNEGGRYASDHLPVFVKVEVR</sequence>
<feature type="signal peptide" evidence="1">
    <location>
        <begin position="1"/>
        <end position="20"/>
    </location>
</feature>
<gene>
    <name evidence="3" type="ORF">KW502_03570</name>
</gene>
<dbReference type="Pfam" id="PF03372">
    <property type="entry name" value="Exo_endo_phos"/>
    <property type="match status" value="1"/>
</dbReference>
<reference evidence="3 4" key="1">
    <citation type="submission" date="2021-07" db="EMBL/GenBank/DDBJ databases">
        <title>Mesonia aestuariivivens sp. nov., isolated from a tidal flat.</title>
        <authorList>
            <person name="Kim Y.-O."/>
            <person name="Yoon J.-H."/>
        </authorList>
    </citation>
    <scope>NUCLEOTIDE SEQUENCE [LARGE SCALE GENOMIC DNA]</scope>
    <source>
        <strain evidence="3 4">JHPTF-M18</strain>
    </source>
</reference>
<dbReference type="RefSeq" id="WP_219039165.1">
    <property type="nucleotide sequence ID" value="NZ_JAHWDF010000003.1"/>
</dbReference>
<evidence type="ECO:0000256" key="1">
    <source>
        <dbReference type="SAM" id="SignalP"/>
    </source>
</evidence>
<evidence type="ECO:0000313" key="4">
    <source>
        <dbReference type="Proteomes" id="UP000719267"/>
    </source>
</evidence>
<dbReference type="GO" id="GO:0004519">
    <property type="term" value="F:endonuclease activity"/>
    <property type="evidence" value="ECO:0007669"/>
    <property type="project" value="UniProtKB-KW"/>
</dbReference>
<dbReference type="CDD" id="cd09083">
    <property type="entry name" value="EEP-1"/>
    <property type="match status" value="1"/>
</dbReference>
<feature type="chain" id="PRO_5046937824" evidence="1">
    <location>
        <begin position="21"/>
        <end position="277"/>
    </location>
</feature>
<dbReference type="EMBL" id="JAHWDF010000003">
    <property type="protein sequence ID" value="MBW2960877.1"/>
    <property type="molecule type" value="Genomic_DNA"/>
</dbReference>
<proteinExistence type="predicted"/>
<evidence type="ECO:0000259" key="2">
    <source>
        <dbReference type="Pfam" id="PF03372"/>
    </source>
</evidence>